<dbReference type="EMBL" id="JBHSIU010000011">
    <property type="protein sequence ID" value="MFC4998349.1"/>
    <property type="molecule type" value="Genomic_DNA"/>
</dbReference>
<dbReference type="InterPro" id="IPR018750">
    <property type="entry name" value="DUF2306_membrane"/>
</dbReference>
<comment type="caution">
    <text evidence="3">The sequence shown here is derived from an EMBL/GenBank/DDBJ whole genome shotgun (WGS) entry which is preliminary data.</text>
</comment>
<accession>A0ABV9VRC4</accession>
<dbReference type="Proteomes" id="UP001595912">
    <property type="component" value="Unassembled WGS sequence"/>
</dbReference>
<evidence type="ECO:0000313" key="3">
    <source>
        <dbReference type="EMBL" id="MFC4998349.1"/>
    </source>
</evidence>
<feature type="transmembrane region" description="Helical" evidence="2">
    <location>
        <begin position="143"/>
        <end position="161"/>
    </location>
</feature>
<proteinExistence type="predicted"/>
<keyword evidence="2" id="KW-0812">Transmembrane</keyword>
<keyword evidence="2" id="KW-0472">Membrane</keyword>
<feature type="transmembrane region" description="Helical" evidence="2">
    <location>
        <begin position="173"/>
        <end position="196"/>
    </location>
</feature>
<keyword evidence="4" id="KW-1185">Reference proteome</keyword>
<sequence>MTQHAEITRVAEGRPGVDAEPAPPSNRDRRRRVRPGVLLVALFVAAFLIDTLPPYLGLDPAKSRIVLRPDFAGHYTLLILHIAAGTIALSTLCLQLWPWLRRTHPKVHRTVGRIYVFGGALPSALLALAIMPLTHGWSANMGITFHAVLWFAVTAIGFWHAKHHRYALHRRFMLYSVALALGILWGRATVNLYLLLPVKFDVGYVFEMARWGGWFINLLVVQWWLERTDRRNGVQHTLPAEEQRAIDERAVPVGDR</sequence>
<feature type="transmembrane region" description="Helical" evidence="2">
    <location>
        <begin position="37"/>
        <end position="58"/>
    </location>
</feature>
<feature type="transmembrane region" description="Helical" evidence="2">
    <location>
        <begin position="112"/>
        <end position="131"/>
    </location>
</feature>
<dbReference type="RefSeq" id="WP_380114602.1">
    <property type="nucleotide sequence ID" value="NZ_JBHSIU010000011.1"/>
</dbReference>
<keyword evidence="2" id="KW-1133">Transmembrane helix</keyword>
<organism evidence="3 4">
    <name type="scientific">Dactylosporangium cerinum</name>
    <dbReference type="NCBI Taxonomy" id="1434730"/>
    <lineage>
        <taxon>Bacteria</taxon>
        <taxon>Bacillati</taxon>
        <taxon>Actinomycetota</taxon>
        <taxon>Actinomycetes</taxon>
        <taxon>Micromonosporales</taxon>
        <taxon>Micromonosporaceae</taxon>
        <taxon>Dactylosporangium</taxon>
    </lineage>
</organism>
<protein>
    <submittedName>
        <fullName evidence="3">DUF2306 domain-containing protein</fullName>
    </submittedName>
</protein>
<evidence type="ECO:0000313" key="4">
    <source>
        <dbReference type="Proteomes" id="UP001595912"/>
    </source>
</evidence>
<evidence type="ECO:0000256" key="2">
    <source>
        <dbReference type="SAM" id="Phobius"/>
    </source>
</evidence>
<evidence type="ECO:0000256" key="1">
    <source>
        <dbReference type="SAM" id="MobiDB-lite"/>
    </source>
</evidence>
<name>A0ABV9VRC4_9ACTN</name>
<feature type="compositionally biased region" description="Basic and acidic residues" evidence="1">
    <location>
        <begin position="1"/>
        <end position="17"/>
    </location>
</feature>
<dbReference type="Pfam" id="PF10067">
    <property type="entry name" value="DUF2306"/>
    <property type="match status" value="1"/>
</dbReference>
<feature type="transmembrane region" description="Helical" evidence="2">
    <location>
        <begin position="78"/>
        <end position="100"/>
    </location>
</feature>
<gene>
    <name evidence="3" type="ORF">ACFPIJ_10935</name>
</gene>
<reference evidence="4" key="1">
    <citation type="journal article" date="2019" name="Int. J. Syst. Evol. Microbiol.">
        <title>The Global Catalogue of Microorganisms (GCM) 10K type strain sequencing project: providing services to taxonomists for standard genome sequencing and annotation.</title>
        <authorList>
            <consortium name="The Broad Institute Genomics Platform"/>
            <consortium name="The Broad Institute Genome Sequencing Center for Infectious Disease"/>
            <person name="Wu L."/>
            <person name="Ma J."/>
        </authorList>
    </citation>
    <scope>NUCLEOTIDE SEQUENCE [LARGE SCALE GENOMIC DNA]</scope>
    <source>
        <strain evidence="4">CGMCC 4.7152</strain>
    </source>
</reference>
<feature type="region of interest" description="Disordered" evidence="1">
    <location>
        <begin position="1"/>
        <end position="29"/>
    </location>
</feature>
<feature type="transmembrane region" description="Helical" evidence="2">
    <location>
        <begin position="208"/>
        <end position="225"/>
    </location>
</feature>